<evidence type="ECO:0000256" key="1">
    <source>
        <dbReference type="SAM" id="MobiDB-lite"/>
    </source>
</evidence>
<dbReference type="AlphaFoldDB" id="A0ABD2M7N5"/>
<organism evidence="2 3">
    <name type="scientific">Heterodera trifolii</name>
    <dbReference type="NCBI Taxonomy" id="157864"/>
    <lineage>
        <taxon>Eukaryota</taxon>
        <taxon>Metazoa</taxon>
        <taxon>Ecdysozoa</taxon>
        <taxon>Nematoda</taxon>
        <taxon>Chromadorea</taxon>
        <taxon>Rhabditida</taxon>
        <taxon>Tylenchina</taxon>
        <taxon>Tylenchomorpha</taxon>
        <taxon>Tylenchoidea</taxon>
        <taxon>Heteroderidae</taxon>
        <taxon>Heteroderinae</taxon>
        <taxon>Heterodera</taxon>
    </lineage>
</organism>
<reference evidence="2 3" key="1">
    <citation type="submission" date="2024-10" db="EMBL/GenBank/DDBJ databases">
        <authorList>
            <person name="Kim D."/>
        </authorList>
    </citation>
    <scope>NUCLEOTIDE SEQUENCE [LARGE SCALE GENOMIC DNA]</scope>
    <source>
        <strain evidence="2">BH-2024</strain>
    </source>
</reference>
<keyword evidence="3" id="KW-1185">Reference proteome</keyword>
<dbReference type="PANTHER" id="PTHR10502">
    <property type="entry name" value="ANNEXIN"/>
    <property type="match status" value="1"/>
</dbReference>
<comment type="caution">
    <text evidence="2">The sequence shown here is derived from an EMBL/GenBank/DDBJ whole genome shotgun (WGS) entry which is preliminary data.</text>
</comment>
<dbReference type="SUPFAM" id="SSF47874">
    <property type="entry name" value="Annexin"/>
    <property type="match status" value="1"/>
</dbReference>
<feature type="compositionally biased region" description="Polar residues" evidence="1">
    <location>
        <begin position="379"/>
        <end position="394"/>
    </location>
</feature>
<dbReference type="PANTHER" id="PTHR10502:SF233">
    <property type="entry name" value="ANNEXIN B9"/>
    <property type="match status" value="1"/>
</dbReference>
<evidence type="ECO:0000313" key="2">
    <source>
        <dbReference type="EMBL" id="KAL3123547.1"/>
    </source>
</evidence>
<dbReference type="Proteomes" id="UP001620626">
    <property type="component" value="Unassembled WGS sequence"/>
</dbReference>
<proteinExistence type="predicted"/>
<dbReference type="EMBL" id="JBICBT010000099">
    <property type="protein sequence ID" value="KAL3123547.1"/>
    <property type="molecule type" value="Genomic_DNA"/>
</dbReference>
<dbReference type="InterPro" id="IPR037104">
    <property type="entry name" value="Annexin_sf"/>
</dbReference>
<dbReference type="Gene3D" id="1.10.220.10">
    <property type="entry name" value="Annexin"/>
    <property type="match status" value="1"/>
</dbReference>
<accession>A0ABD2M7N5</accession>
<evidence type="ECO:0000313" key="3">
    <source>
        <dbReference type="Proteomes" id="UP001620626"/>
    </source>
</evidence>
<name>A0ABD2M7N5_9BILA</name>
<protein>
    <submittedName>
        <fullName evidence="2">Uncharacterized protein</fullName>
    </submittedName>
</protein>
<sequence>MKLFKNNGKLKVAQIYPLSIDQLIDHEITVEQIGEKIRGKSNDLWEGQVAKWAEKWVGTKDKINQKKREKGKNGKSAYFSKFYDSLRMDRLVLLANNIRDASINKKFTDSTDVIEILVTTTNQEKDKAGISETFCHKLAQENEVSGNYKHILIPLCMNRRNEVFRENEKVINQTDEKVIQRLNEIVNDPHNFAELTENDLLVNALVTFSFPKLRHIFKKYEEKYGEKIEEQVDNAYIKEFKHLSKNRIKNLLKLDLHVEQHFWQTLNAIITDIQCGRPYFFAQLLKEKLDKLRENEKWASADALKDVTRILLTRAPIDLADIDQEFQGLSGSMTTTISISTYIEQIIGFEKEKKQKKGNVFRSFSIRSKSHENDGPAVSSESKSAAENGKPSQKIETLKAFKEIVDWATEQRRLSLARKGSRWDCDGR</sequence>
<feature type="region of interest" description="Disordered" evidence="1">
    <location>
        <begin position="369"/>
        <end position="394"/>
    </location>
</feature>
<gene>
    <name evidence="2" type="ORF">niasHT_006626</name>
</gene>